<dbReference type="InterPro" id="IPR006303">
    <property type="entry name" value="FliR"/>
</dbReference>
<evidence type="ECO:0000256" key="2">
    <source>
        <dbReference type="ARBA" id="ARBA00009772"/>
    </source>
</evidence>
<keyword evidence="6 10" id="KW-1133">Transmembrane helix</keyword>
<feature type="transmembrane region" description="Helical" evidence="10">
    <location>
        <begin position="128"/>
        <end position="151"/>
    </location>
</feature>
<keyword evidence="7 10" id="KW-0472">Membrane</keyword>
<evidence type="ECO:0000256" key="8">
    <source>
        <dbReference type="ARBA" id="ARBA00023143"/>
    </source>
</evidence>
<protein>
    <recommendedName>
        <fullName evidence="3 9">Flagellar biosynthetic protein FliR</fullName>
    </recommendedName>
</protein>
<sequence>MEISLEELGALVGNFFWPFIRIAALFMVAPIFGARTVPVRIRIILAVVMTLVLQSSLQSTEAIEPLSSNGILVILQQLAIGIVMGLILQIMFAALVMAGQLMATTMGLGFASMVDPQNGVQVTMLGQFYLIISTLFFLAIDGHLIVLQLLLDSFTVLPINGAEFPIQIFWELGWFVSQMFIAAVLISLPVLIGVLLVNLGFGVMTRAAPQLNIFAVGFPTTMLAGFILMFLSLPVLFPLMESLFSNSFVFLRLLVN</sequence>
<evidence type="ECO:0000256" key="7">
    <source>
        <dbReference type="ARBA" id="ARBA00023136"/>
    </source>
</evidence>
<evidence type="ECO:0000313" key="11">
    <source>
        <dbReference type="EMBL" id="PCJ40816.1"/>
    </source>
</evidence>
<dbReference type="InterPro" id="IPR002010">
    <property type="entry name" value="T3SS_IM_R"/>
</dbReference>
<evidence type="ECO:0000313" key="12">
    <source>
        <dbReference type="Proteomes" id="UP000228987"/>
    </source>
</evidence>
<dbReference type="Pfam" id="PF01311">
    <property type="entry name" value="Bac_export_1"/>
    <property type="match status" value="1"/>
</dbReference>
<accession>A0A2A5CBU1</accession>
<evidence type="ECO:0000256" key="3">
    <source>
        <dbReference type="ARBA" id="ARBA00021717"/>
    </source>
</evidence>
<reference evidence="12" key="1">
    <citation type="submission" date="2017-08" db="EMBL/GenBank/DDBJ databases">
        <title>A dynamic microbial community with high functional redundancy inhabits the cold, oxic subseafloor aquifer.</title>
        <authorList>
            <person name="Tully B.J."/>
            <person name="Wheat C.G."/>
            <person name="Glazer B.T."/>
            <person name="Huber J.A."/>
        </authorList>
    </citation>
    <scope>NUCLEOTIDE SEQUENCE [LARGE SCALE GENOMIC DNA]</scope>
</reference>
<dbReference type="Proteomes" id="UP000228987">
    <property type="component" value="Unassembled WGS sequence"/>
</dbReference>
<dbReference type="AlphaFoldDB" id="A0A2A5CBU1"/>
<organism evidence="11 12">
    <name type="scientific">SAR86 cluster bacterium</name>
    <dbReference type="NCBI Taxonomy" id="2030880"/>
    <lineage>
        <taxon>Bacteria</taxon>
        <taxon>Pseudomonadati</taxon>
        <taxon>Pseudomonadota</taxon>
        <taxon>Gammaproteobacteria</taxon>
        <taxon>SAR86 cluster</taxon>
    </lineage>
</organism>
<evidence type="ECO:0000256" key="9">
    <source>
        <dbReference type="NCBIfam" id="TIGR01400"/>
    </source>
</evidence>
<dbReference type="PANTHER" id="PTHR30065">
    <property type="entry name" value="FLAGELLAR BIOSYNTHETIC PROTEIN FLIR"/>
    <property type="match status" value="1"/>
</dbReference>
<name>A0A2A5CBU1_9GAMM</name>
<proteinExistence type="inferred from homology"/>
<feature type="transmembrane region" description="Helical" evidence="10">
    <location>
        <begin position="179"/>
        <end position="201"/>
    </location>
</feature>
<evidence type="ECO:0000256" key="1">
    <source>
        <dbReference type="ARBA" id="ARBA00002578"/>
    </source>
</evidence>
<evidence type="ECO:0000256" key="4">
    <source>
        <dbReference type="ARBA" id="ARBA00022475"/>
    </source>
</evidence>
<dbReference type="GO" id="GO:0005886">
    <property type="term" value="C:plasma membrane"/>
    <property type="evidence" value="ECO:0007669"/>
    <property type="project" value="UniProtKB-SubCell"/>
</dbReference>
<comment type="subcellular location">
    <subcellularLocation>
        <location evidence="10">Cell membrane</location>
        <topology evidence="10">Multi-pass membrane protein</topology>
    </subcellularLocation>
    <subcellularLocation>
        <location evidence="10">Bacterial flagellum basal body</location>
    </subcellularLocation>
</comment>
<dbReference type="NCBIfam" id="TIGR01400">
    <property type="entry name" value="fliR"/>
    <property type="match status" value="1"/>
</dbReference>
<dbReference type="GO" id="GO:0044780">
    <property type="term" value="P:bacterial-type flagellum assembly"/>
    <property type="evidence" value="ECO:0007669"/>
    <property type="project" value="UniProtKB-UniRule"/>
</dbReference>
<evidence type="ECO:0000256" key="5">
    <source>
        <dbReference type="ARBA" id="ARBA00022692"/>
    </source>
</evidence>
<comment type="similarity">
    <text evidence="2 10">Belongs to the FliR/MopE/SpaR family.</text>
</comment>
<keyword evidence="4 10" id="KW-1003">Cell membrane</keyword>
<dbReference type="EMBL" id="NVWI01000007">
    <property type="protein sequence ID" value="PCJ40816.1"/>
    <property type="molecule type" value="Genomic_DNA"/>
</dbReference>
<dbReference type="PANTHER" id="PTHR30065:SF8">
    <property type="entry name" value="FLAGELLAR BIOSYNTHETIC PROTEIN FLIR"/>
    <property type="match status" value="1"/>
</dbReference>
<comment type="function">
    <text evidence="1 10">Role in flagellar biosynthesis.</text>
</comment>
<feature type="transmembrane region" description="Helical" evidence="10">
    <location>
        <begin position="39"/>
        <end position="57"/>
    </location>
</feature>
<dbReference type="GO" id="GO:0006605">
    <property type="term" value="P:protein targeting"/>
    <property type="evidence" value="ECO:0007669"/>
    <property type="project" value="UniProtKB-UniRule"/>
</dbReference>
<keyword evidence="8 10" id="KW-0975">Bacterial flagellum</keyword>
<comment type="caution">
    <text evidence="11">The sequence shown here is derived from an EMBL/GenBank/DDBJ whole genome shotgun (WGS) entry which is preliminary data.</text>
</comment>
<feature type="transmembrane region" description="Helical" evidence="10">
    <location>
        <begin position="15"/>
        <end position="32"/>
    </location>
</feature>
<evidence type="ECO:0000256" key="6">
    <source>
        <dbReference type="ARBA" id="ARBA00022989"/>
    </source>
</evidence>
<dbReference type="PRINTS" id="PR00953">
    <property type="entry name" value="TYPE3IMRPROT"/>
</dbReference>
<feature type="transmembrane region" description="Helical" evidence="10">
    <location>
        <begin position="77"/>
        <end position="98"/>
    </location>
</feature>
<keyword evidence="11" id="KW-0966">Cell projection</keyword>
<dbReference type="GO" id="GO:0009425">
    <property type="term" value="C:bacterial-type flagellum basal body"/>
    <property type="evidence" value="ECO:0007669"/>
    <property type="project" value="UniProtKB-SubCell"/>
</dbReference>
<keyword evidence="11" id="KW-0282">Flagellum</keyword>
<gene>
    <name evidence="11" type="primary">fliR</name>
    <name evidence="11" type="ORF">COA71_09435</name>
</gene>
<evidence type="ECO:0000256" key="10">
    <source>
        <dbReference type="RuleBase" id="RU362071"/>
    </source>
</evidence>
<feature type="transmembrane region" description="Helical" evidence="10">
    <location>
        <begin position="213"/>
        <end position="237"/>
    </location>
</feature>
<keyword evidence="5 10" id="KW-0812">Transmembrane</keyword>
<keyword evidence="11" id="KW-0969">Cilium</keyword>